<feature type="transmembrane region" description="Helical" evidence="1">
    <location>
        <begin position="45"/>
        <end position="66"/>
    </location>
</feature>
<dbReference type="EMBL" id="KI925467">
    <property type="protein sequence ID" value="ETW74842.1"/>
    <property type="molecule type" value="Genomic_DNA"/>
</dbReference>
<reference evidence="3 4" key="1">
    <citation type="journal article" date="2012" name="New Phytol.">
        <title>Insight into trade-off between wood decay and parasitism from the genome of a fungal forest pathogen.</title>
        <authorList>
            <person name="Olson A."/>
            <person name="Aerts A."/>
            <person name="Asiegbu F."/>
            <person name="Belbahri L."/>
            <person name="Bouzid O."/>
            <person name="Broberg A."/>
            <person name="Canback B."/>
            <person name="Coutinho P.M."/>
            <person name="Cullen D."/>
            <person name="Dalman K."/>
            <person name="Deflorio G."/>
            <person name="van Diepen L.T."/>
            <person name="Dunand C."/>
            <person name="Duplessis S."/>
            <person name="Durling M."/>
            <person name="Gonthier P."/>
            <person name="Grimwood J."/>
            <person name="Fossdal C.G."/>
            <person name="Hansson D."/>
            <person name="Henrissat B."/>
            <person name="Hietala A."/>
            <person name="Himmelstrand K."/>
            <person name="Hoffmeister D."/>
            <person name="Hogberg N."/>
            <person name="James T.Y."/>
            <person name="Karlsson M."/>
            <person name="Kohler A."/>
            <person name="Kues U."/>
            <person name="Lee Y.H."/>
            <person name="Lin Y.C."/>
            <person name="Lind M."/>
            <person name="Lindquist E."/>
            <person name="Lombard V."/>
            <person name="Lucas S."/>
            <person name="Lunden K."/>
            <person name="Morin E."/>
            <person name="Murat C."/>
            <person name="Park J."/>
            <person name="Raffaello T."/>
            <person name="Rouze P."/>
            <person name="Salamov A."/>
            <person name="Schmutz J."/>
            <person name="Solheim H."/>
            <person name="Stahlberg J."/>
            <person name="Velez H."/>
            <person name="de Vries R.P."/>
            <person name="Wiebenga A."/>
            <person name="Woodward S."/>
            <person name="Yakovlev I."/>
            <person name="Garbelotto M."/>
            <person name="Martin F."/>
            <person name="Grigoriev I.V."/>
            <person name="Stenlid J."/>
        </authorList>
    </citation>
    <scope>NUCLEOTIDE SEQUENCE [LARGE SCALE GENOMIC DNA]</scope>
    <source>
        <strain evidence="3 4">TC 32-1</strain>
    </source>
</reference>
<proteinExistence type="predicted"/>
<feature type="transmembrane region" description="Helical" evidence="1">
    <location>
        <begin position="207"/>
        <end position="226"/>
    </location>
</feature>
<keyword evidence="4" id="KW-1185">Reference proteome</keyword>
<feature type="transmembrane region" description="Helical" evidence="1">
    <location>
        <begin position="78"/>
        <end position="98"/>
    </location>
</feature>
<dbReference type="InParanoid" id="W4JMR5"/>
<accession>W4JMR5</accession>
<feature type="transmembrane region" description="Helical" evidence="1">
    <location>
        <begin position="110"/>
        <end position="134"/>
    </location>
</feature>
<dbReference type="OrthoDB" id="3350812at2759"/>
<organism evidence="3 4">
    <name type="scientific">Heterobasidion irregulare (strain TC 32-1)</name>
    <dbReference type="NCBI Taxonomy" id="747525"/>
    <lineage>
        <taxon>Eukaryota</taxon>
        <taxon>Fungi</taxon>
        <taxon>Dikarya</taxon>
        <taxon>Basidiomycota</taxon>
        <taxon>Agaricomycotina</taxon>
        <taxon>Agaricomycetes</taxon>
        <taxon>Russulales</taxon>
        <taxon>Bondarzewiaceae</taxon>
        <taxon>Heterobasidion</taxon>
        <taxon>Heterobasidion annosum species complex</taxon>
    </lineage>
</organism>
<evidence type="ECO:0000313" key="4">
    <source>
        <dbReference type="Proteomes" id="UP000030671"/>
    </source>
</evidence>
<feature type="domain" description="DUF6533" evidence="2">
    <location>
        <begin position="21"/>
        <end position="55"/>
    </location>
</feature>
<gene>
    <name evidence="3" type="ORF">HETIRDRAFT_447107</name>
</gene>
<dbReference type="Pfam" id="PF20151">
    <property type="entry name" value="DUF6533"/>
    <property type="match status" value="1"/>
</dbReference>
<dbReference type="InterPro" id="IPR045340">
    <property type="entry name" value="DUF6533"/>
</dbReference>
<evidence type="ECO:0000256" key="1">
    <source>
        <dbReference type="SAM" id="Phobius"/>
    </source>
</evidence>
<sequence length="274" mass="31481">MDPQNQTALLDSIQRMRMNSLYDYTLTFEYEVKYMWRSKWSLVKVLFFIVRYPPFADTSLVLYHQLGFGLSPVDCSRLYHVTGWMFLGSVGICESIIMMRTWAIWGRKKVVAFGLLFLFVITFVPCCILVARFIKSLTYAPISILGDLANVRGCFVTRANETILGCYICLCMFDTAIVILTVTKIFQLRKSHHTNSSIIVTMYKDGMVYYLALLSLSIISVVLLLVVSEDFVILLIALQRVMYSVLSARILLHIHKAHEAWQPLSQGTTLRTRR</sequence>
<evidence type="ECO:0000313" key="3">
    <source>
        <dbReference type="EMBL" id="ETW74842.1"/>
    </source>
</evidence>
<dbReference type="GeneID" id="20675732"/>
<dbReference type="HOGENOM" id="CLU_035509_11_3_1"/>
<name>W4JMR5_HETIT</name>
<dbReference type="eggNOG" id="ENOG502SRA7">
    <property type="taxonomic scope" value="Eukaryota"/>
</dbReference>
<dbReference type="RefSeq" id="XP_009553316.1">
    <property type="nucleotide sequence ID" value="XM_009555021.1"/>
</dbReference>
<dbReference type="KEGG" id="hir:HETIRDRAFT_447107"/>
<dbReference type="Proteomes" id="UP000030671">
    <property type="component" value="Unassembled WGS sequence"/>
</dbReference>
<evidence type="ECO:0000259" key="2">
    <source>
        <dbReference type="Pfam" id="PF20151"/>
    </source>
</evidence>
<feature type="transmembrane region" description="Helical" evidence="1">
    <location>
        <begin position="162"/>
        <end position="186"/>
    </location>
</feature>
<keyword evidence="1" id="KW-1133">Transmembrane helix</keyword>
<keyword evidence="1" id="KW-0812">Transmembrane</keyword>
<protein>
    <recommendedName>
        <fullName evidence="2">DUF6533 domain-containing protein</fullName>
    </recommendedName>
</protein>
<keyword evidence="1" id="KW-0472">Membrane</keyword>
<dbReference type="AlphaFoldDB" id="W4JMR5"/>